<keyword evidence="5" id="KW-0804">Transcription</keyword>
<evidence type="ECO:0000256" key="5">
    <source>
        <dbReference type="ARBA" id="ARBA00023163"/>
    </source>
</evidence>
<evidence type="ECO:0000259" key="6">
    <source>
        <dbReference type="Pfam" id="PF04542"/>
    </source>
</evidence>
<dbReference type="InterPro" id="IPR007627">
    <property type="entry name" value="RNA_pol_sigma70_r2"/>
</dbReference>
<keyword evidence="2" id="KW-0805">Transcription regulation</keyword>
<dbReference type="InterPro" id="IPR013249">
    <property type="entry name" value="RNA_pol_sigma70_r4_t2"/>
</dbReference>
<dbReference type="AlphaFoldDB" id="A0A9D1J071"/>
<feature type="domain" description="RNA polymerase sigma-70 region 2" evidence="6">
    <location>
        <begin position="5"/>
        <end position="72"/>
    </location>
</feature>
<dbReference type="GO" id="GO:0006352">
    <property type="term" value="P:DNA-templated transcription initiation"/>
    <property type="evidence" value="ECO:0007669"/>
    <property type="project" value="InterPro"/>
</dbReference>
<dbReference type="Gene3D" id="1.10.10.10">
    <property type="entry name" value="Winged helix-like DNA-binding domain superfamily/Winged helix DNA-binding domain"/>
    <property type="match status" value="1"/>
</dbReference>
<evidence type="ECO:0000313" key="8">
    <source>
        <dbReference type="EMBL" id="HIR55855.1"/>
    </source>
</evidence>
<dbReference type="Pfam" id="PF08281">
    <property type="entry name" value="Sigma70_r4_2"/>
    <property type="match status" value="1"/>
</dbReference>
<feature type="domain" description="RNA polymerase sigma factor 70 region 4 type 2" evidence="7">
    <location>
        <begin position="103"/>
        <end position="155"/>
    </location>
</feature>
<sequence>MEEAVERCSAMLEYMARGILRDEEAVEDCLARVWLRAVERQEDYDPGRGAVSTWLAQLCRSTALDLLRERRRKGALAAETLGEELADSAPGPEEELLRAERARRLRAALDRLGEADRRLFYRKYYYLQSTAQLAAELGTTERAVEGRLYRIKKKLRAQLGGDEL</sequence>
<comment type="similarity">
    <text evidence="1">Belongs to the sigma-70 factor family. ECF subfamily.</text>
</comment>
<name>A0A9D1J071_9FIRM</name>
<proteinExistence type="inferred from homology"/>
<keyword evidence="3" id="KW-0731">Sigma factor</keyword>
<accession>A0A9D1J071</accession>
<evidence type="ECO:0000256" key="2">
    <source>
        <dbReference type="ARBA" id="ARBA00023015"/>
    </source>
</evidence>
<dbReference type="InterPro" id="IPR013325">
    <property type="entry name" value="RNA_pol_sigma_r2"/>
</dbReference>
<dbReference type="InterPro" id="IPR013324">
    <property type="entry name" value="RNA_pol_sigma_r3/r4-like"/>
</dbReference>
<dbReference type="SUPFAM" id="SSF88946">
    <property type="entry name" value="Sigma2 domain of RNA polymerase sigma factors"/>
    <property type="match status" value="1"/>
</dbReference>
<dbReference type="SUPFAM" id="SSF88659">
    <property type="entry name" value="Sigma3 and sigma4 domains of RNA polymerase sigma factors"/>
    <property type="match status" value="1"/>
</dbReference>
<reference evidence="8" key="2">
    <citation type="journal article" date="2021" name="PeerJ">
        <title>Extensive microbial diversity within the chicken gut microbiome revealed by metagenomics and culture.</title>
        <authorList>
            <person name="Gilroy R."/>
            <person name="Ravi A."/>
            <person name="Getino M."/>
            <person name="Pursley I."/>
            <person name="Horton D.L."/>
            <person name="Alikhan N.F."/>
            <person name="Baker D."/>
            <person name="Gharbi K."/>
            <person name="Hall N."/>
            <person name="Watson M."/>
            <person name="Adriaenssens E.M."/>
            <person name="Foster-Nyarko E."/>
            <person name="Jarju S."/>
            <person name="Secka A."/>
            <person name="Antonio M."/>
            <person name="Oren A."/>
            <person name="Chaudhuri R.R."/>
            <person name="La Ragione R."/>
            <person name="Hildebrand F."/>
            <person name="Pallen M.J."/>
        </authorList>
    </citation>
    <scope>NUCLEOTIDE SEQUENCE</scope>
    <source>
        <strain evidence="8">ChiGjej3B3-7149</strain>
    </source>
</reference>
<dbReference type="Gene3D" id="1.10.1740.10">
    <property type="match status" value="1"/>
</dbReference>
<dbReference type="InterPro" id="IPR036388">
    <property type="entry name" value="WH-like_DNA-bd_sf"/>
</dbReference>
<organism evidence="8 9">
    <name type="scientific">Candidatus Scatomorpha intestinigallinarum</name>
    <dbReference type="NCBI Taxonomy" id="2840923"/>
    <lineage>
        <taxon>Bacteria</taxon>
        <taxon>Bacillati</taxon>
        <taxon>Bacillota</taxon>
        <taxon>Clostridia</taxon>
        <taxon>Eubacteriales</taxon>
        <taxon>Candidatus Scatomorpha</taxon>
    </lineage>
</organism>
<dbReference type="PANTHER" id="PTHR43133:SF8">
    <property type="entry name" value="RNA POLYMERASE SIGMA FACTOR HI_1459-RELATED"/>
    <property type="match status" value="1"/>
</dbReference>
<comment type="caution">
    <text evidence="8">The sequence shown here is derived from an EMBL/GenBank/DDBJ whole genome shotgun (WGS) entry which is preliminary data.</text>
</comment>
<evidence type="ECO:0000256" key="1">
    <source>
        <dbReference type="ARBA" id="ARBA00010641"/>
    </source>
</evidence>
<reference evidence="8" key="1">
    <citation type="submission" date="2020-10" db="EMBL/GenBank/DDBJ databases">
        <authorList>
            <person name="Gilroy R."/>
        </authorList>
    </citation>
    <scope>NUCLEOTIDE SEQUENCE</scope>
    <source>
        <strain evidence="8">ChiGjej3B3-7149</strain>
    </source>
</reference>
<dbReference type="GO" id="GO:0003677">
    <property type="term" value="F:DNA binding"/>
    <property type="evidence" value="ECO:0007669"/>
    <property type="project" value="UniProtKB-KW"/>
</dbReference>
<evidence type="ECO:0000313" key="9">
    <source>
        <dbReference type="Proteomes" id="UP000824238"/>
    </source>
</evidence>
<dbReference type="EMBL" id="DVHH01000233">
    <property type="protein sequence ID" value="HIR55855.1"/>
    <property type="molecule type" value="Genomic_DNA"/>
</dbReference>
<dbReference type="NCBIfam" id="TIGR02937">
    <property type="entry name" value="sigma70-ECF"/>
    <property type="match status" value="1"/>
</dbReference>
<evidence type="ECO:0000256" key="4">
    <source>
        <dbReference type="ARBA" id="ARBA00023125"/>
    </source>
</evidence>
<dbReference type="PANTHER" id="PTHR43133">
    <property type="entry name" value="RNA POLYMERASE ECF-TYPE SIGMA FACTO"/>
    <property type="match status" value="1"/>
</dbReference>
<keyword evidence="4" id="KW-0238">DNA-binding</keyword>
<dbReference type="InterPro" id="IPR014284">
    <property type="entry name" value="RNA_pol_sigma-70_dom"/>
</dbReference>
<dbReference type="InterPro" id="IPR039425">
    <property type="entry name" value="RNA_pol_sigma-70-like"/>
</dbReference>
<dbReference type="Pfam" id="PF04542">
    <property type="entry name" value="Sigma70_r2"/>
    <property type="match status" value="1"/>
</dbReference>
<gene>
    <name evidence="8" type="ORF">IAD36_09710</name>
</gene>
<dbReference type="Proteomes" id="UP000824238">
    <property type="component" value="Unassembled WGS sequence"/>
</dbReference>
<evidence type="ECO:0000259" key="7">
    <source>
        <dbReference type="Pfam" id="PF08281"/>
    </source>
</evidence>
<protein>
    <submittedName>
        <fullName evidence="8">Sigma-70 family RNA polymerase sigma factor</fullName>
    </submittedName>
</protein>
<evidence type="ECO:0000256" key="3">
    <source>
        <dbReference type="ARBA" id="ARBA00023082"/>
    </source>
</evidence>
<dbReference type="GO" id="GO:0016987">
    <property type="term" value="F:sigma factor activity"/>
    <property type="evidence" value="ECO:0007669"/>
    <property type="project" value="UniProtKB-KW"/>
</dbReference>